<dbReference type="InterPro" id="IPR015943">
    <property type="entry name" value="WD40/YVTN_repeat-like_dom_sf"/>
</dbReference>
<reference evidence="2" key="1">
    <citation type="submission" date="2018-05" db="EMBL/GenBank/DDBJ databases">
        <authorList>
            <person name="Lanie J.A."/>
            <person name="Ng W.-L."/>
            <person name="Kazmierczak K.M."/>
            <person name="Andrzejewski T.M."/>
            <person name="Davidsen T.M."/>
            <person name="Wayne K.J."/>
            <person name="Tettelin H."/>
            <person name="Glass J.I."/>
            <person name="Rusch D."/>
            <person name="Podicherti R."/>
            <person name="Tsui H.-C.T."/>
            <person name="Winkler M.E."/>
        </authorList>
    </citation>
    <scope>NUCLEOTIDE SEQUENCE</scope>
</reference>
<gene>
    <name evidence="2" type="ORF">METZ01_LOCUS28334</name>
</gene>
<protein>
    <recommendedName>
        <fullName evidence="1">Pyrrolo-quinoline quinone repeat domain-containing protein</fullName>
    </recommendedName>
</protein>
<dbReference type="PROSITE" id="PS51257">
    <property type="entry name" value="PROKAR_LIPOPROTEIN"/>
    <property type="match status" value="1"/>
</dbReference>
<dbReference type="PANTHER" id="PTHR34512:SF30">
    <property type="entry name" value="OUTER MEMBRANE PROTEIN ASSEMBLY FACTOR BAMB"/>
    <property type="match status" value="1"/>
</dbReference>
<dbReference type="PANTHER" id="PTHR34512">
    <property type="entry name" value="CELL SURFACE PROTEIN"/>
    <property type="match status" value="1"/>
</dbReference>
<dbReference type="EMBL" id="UINC01001247">
    <property type="protein sequence ID" value="SUZ75480.1"/>
    <property type="molecule type" value="Genomic_DNA"/>
</dbReference>
<dbReference type="Pfam" id="PF13360">
    <property type="entry name" value="PQQ_2"/>
    <property type="match status" value="1"/>
</dbReference>
<evidence type="ECO:0000313" key="2">
    <source>
        <dbReference type="EMBL" id="SUZ75480.1"/>
    </source>
</evidence>
<dbReference type="SMART" id="SM00564">
    <property type="entry name" value="PQQ"/>
    <property type="match status" value="6"/>
</dbReference>
<dbReference type="SUPFAM" id="SSF50998">
    <property type="entry name" value="Quinoprotein alcohol dehydrogenase-like"/>
    <property type="match status" value="1"/>
</dbReference>
<dbReference type="InterPro" id="IPR011047">
    <property type="entry name" value="Quinoprotein_ADH-like_sf"/>
</dbReference>
<dbReference type="InterPro" id="IPR018391">
    <property type="entry name" value="PQQ_b-propeller_rpt"/>
</dbReference>
<name>A0A381Q8X0_9ZZZZ</name>
<proteinExistence type="predicted"/>
<accession>A0A381Q8X0</accession>
<dbReference type="Gene3D" id="2.130.10.10">
    <property type="entry name" value="YVTN repeat-like/Quinoprotein amine dehydrogenase"/>
    <property type="match status" value="1"/>
</dbReference>
<dbReference type="InterPro" id="IPR002372">
    <property type="entry name" value="PQQ_rpt_dom"/>
</dbReference>
<feature type="domain" description="Pyrrolo-quinoline quinone repeat" evidence="1">
    <location>
        <begin position="125"/>
        <end position="362"/>
    </location>
</feature>
<sequence length="443" mass="48982">MKRNLFIILLTFSLLGCESIGGWFGGDDIDKDRIKGDRISILNLKRTLSSDPQTQENRMILPEPYSNLSWPYPGGSLNNALQNLKGPNSLKQTWSSNLGSGSNKKSFLISTPIIAENKIFFLSADSKLSAFNLKNRRKIWQQDLSVKKENKNEGFGGGMSFNNGVLYVSTGFGFIIAFESDSGEEIWRVNLRIPSRSAPIADDRMVYAITHDNQLFALDKISGNIMWTHRGILESATILSSTSVAVSDDLVFVPYSSGEIYAIRPINGSVIWTDSLTLTGLSTSLSEINSITARPIIDNGRLISVSHAGRMVSIDISTGERVWTLDLSSTETPWVSGDWLFLVTTNSEIVCVSRRAGKIRWVTQMQRFQNEEKKKNPIHWSGPIMISGKLLIVSSKGEAIWISPDDGEVVNSSKISGSAFLSPIVVNNIIYILNDKGELSAYN</sequence>
<evidence type="ECO:0000259" key="1">
    <source>
        <dbReference type="Pfam" id="PF13360"/>
    </source>
</evidence>
<organism evidence="2">
    <name type="scientific">marine metagenome</name>
    <dbReference type="NCBI Taxonomy" id="408172"/>
    <lineage>
        <taxon>unclassified sequences</taxon>
        <taxon>metagenomes</taxon>
        <taxon>ecological metagenomes</taxon>
    </lineage>
</organism>
<dbReference type="AlphaFoldDB" id="A0A381Q8X0"/>